<dbReference type="Gene3D" id="3.30.360.10">
    <property type="entry name" value="Dihydrodipicolinate Reductase, domain 2"/>
    <property type="match status" value="1"/>
</dbReference>
<accession>A0A2M8LCE1</accession>
<dbReference type="SUPFAM" id="SSF55347">
    <property type="entry name" value="Glyceraldehyde-3-phosphate dehydrogenase-like, C-terminal domain"/>
    <property type="match status" value="1"/>
</dbReference>
<sequence>MLYLLDMINGKNKQKPPLIVLFGATGDLSQKKIFPAFSSLYDKGELPHNSRVIGVSRRPWSTVEFHDFLKSKSHVSTSFLNILEYVEVDFEIGRGYDYLSKQVSLLAKNREVIVYLSLAPNHFSQVVKSLRKSKILHRGKVKLLLEKPFGVDEKSACSLNRFLLSFLSHSQIYRIDHYLGKTSVQAMMRVHESSTSLRQIISNKTVESVTISLLEAKGIDGRGVSYDNVGAFRDVGQNHILEMLASLLAEYPHRVSANSWHDARAVVLEALLPPSKTCELARRGQYEGYEHEKGVAYKSETETAFEVITGFSKGELLGIPVIFQAGKMMGETRASVRIVFKESSGLPREIEFSIQPKPRVIIRINDGSEEVIELSPQEAYENILIDVLRGERRHFVGSREIQAAWRYSDKVVSCWNKVLLERYSQSHPFFPL</sequence>
<dbReference type="GO" id="GO:0050661">
    <property type="term" value="F:NADP binding"/>
    <property type="evidence" value="ECO:0007669"/>
    <property type="project" value="InterPro"/>
</dbReference>
<dbReference type="GO" id="GO:0004345">
    <property type="term" value="F:glucose-6-phosphate dehydrogenase activity"/>
    <property type="evidence" value="ECO:0007669"/>
    <property type="project" value="InterPro"/>
</dbReference>
<dbReference type="GO" id="GO:0005829">
    <property type="term" value="C:cytosol"/>
    <property type="evidence" value="ECO:0007669"/>
    <property type="project" value="TreeGrafter"/>
</dbReference>
<comment type="pathway">
    <text evidence="1">Carbohydrate degradation; pentose phosphate pathway; D-ribulose 5-phosphate from D-glucose 6-phosphate (oxidative stage): step 1/3.</text>
</comment>
<dbReference type="InterPro" id="IPR022675">
    <property type="entry name" value="G6P_DH_C"/>
</dbReference>
<dbReference type="InterPro" id="IPR001282">
    <property type="entry name" value="G6P_DH"/>
</dbReference>
<dbReference type="PANTHER" id="PTHR23429:SF0">
    <property type="entry name" value="GLUCOSE-6-PHOSPHATE 1-DEHYDROGENASE"/>
    <property type="match status" value="1"/>
</dbReference>
<dbReference type="AlphaFoldDB" id="A0A2M8LCE1"/>
<dbReference type="PRINTS" id="PR00079">
    <property type="entry name" value="G6PDHDRGNASE"/>
</dbReference>
<dbReference type="InterPro" id="IPR022674">
    <property type="entry name" value="G6P_DH_NAD-bd"/>
</dbReference>
<evidence type="ECO:0000259" key="7">
    <source>
        <dbReference type="Pfam" id="PF02781"/>
    </source>
</evidence>
<proteinExistence type="predicted"/>
<evidence type="ECO:0000313" key="9">
    <source>
        <dbReference type="Proteomes" id="UP000228700"/>
    </source>
</evidence>
<name>A0A2M8LCE1_9BACT</name>
<feature type="domain" description="Glucose-6-phosphate dehydrogenase NAD-binding" evidence="6">
    <location>
        <begin position="20"/>
        <end position="185"/>
    </location>
</feature>
<dbReference type="Gene3D" id="3.40.50.720">
    <property type="entry name" value="NAD(P)-binding Rossmann-like Domain"/>
    <property type="match status" value="1"/>
</dbReference>
<dbReference type="Pfam" id="PF02781">
    <property type="entry name" value="G6PD_C"/>
    <property type="match status" value="1"/>
</dbReference>
<evidence type="ECO:0000259" key="6">
    <source>
        <dbReference type="Pfam" id="PF00479"/>
    </source>
</evidence>
<dbReference type="GO" id="GO:0006006">
    <property type="term" value="P:glucose metabolic process"/>
    <property type="evidence" value="ECO:0007669"/>
    <property type="project" value="UniProtKB-KW"/>
</dbReference>
<evidence type="ECO:0000256" key="4">
    <source>
        <dbReference type="ARBA" id="ARBA00023002"/>
    </source>
</evidence>
<evidence type="ECO:0000256" key="2">
    <source>
        <dbReference type="ARBA" id="ARBA00022526"/>
    </source>
</evidence>
<keyword evidence="2" id="KW-0313">Glucose metabolism</keyword>
<feature type="domain" description="Glucose-6-phosphate dehydrogenase C-terminal" evidence="7">
    <location>
        <begin position="197"/>
        <end position="425"/>
    </location>
</feature>
<keyword evidence="5" id="KW-0119">Carbohydrate metabolism</keyword>
<gene>
    <name evidence="8" type="ORF">COV01_02165</name>
</gene>
<evidence type="ECO:0008006" key="10">
    <source>
        <dbReference type="Google" id="ProtNLM"/>
    </source>
</evidence>
<keyword evidence="3" id="KW-0521">NADP</keyword>
<protein>
    <recommendedName>
        <fullName evidence="10">Glucose-6-phosphate dehydrogenase</fullName>
    </recommendedName>
</protein>
<dbReference type="InterPro" id="IPR036291">
    <property type="entry name" value="NAD(P)-bd_dom_sf"/>
</dbReference>
<dbReference type="EMBL" id="PFEQ01000009">
    <property type="protein sequence ID" value="PJE74279.1"/>
    <property type="molecule type" value="Genomic_DNA"/>
</dbReference>
<comment type="caution">
    <text evidence="8">The sequence shown here is derived from an EMBL/GenBank/DDBJ whole genome shotgun (WGS) entry which is preliminary data.</text>
</comment>
<organism evidence="8 9">
    <name type="scientific">Candidatus Taylorbacteria bacterium CG10_big_fil_rev_8_21_14_0_10_41_48</name>
    <dbReference type="NCBI Taxonomy" id="1975024"/>
    <lineage>
        <taxon>Bacteria</taxon>
        <taxon>Candidatus Tayloriibacteriota</taxon>
    </lineage>
</organism>
<dbReference type="Proteomes" id="UP000228700">
    <property type="component" value="Unassembled WGS sequence"/>
</dbReference>
<evidence type="ECO:0000256" key="1">
    <source>
        <dbReference type="ARBA" id="ARBA00004937"/>
    </source>
</evidence>
<reference evidence="9" key="1">
    <citation type="submission" date="2017-09" db="EMBL/GenBank/DDBJ databases">
        <title>Depth-based differentiation of microbial function through sediment-hosted aquifers and enrichment of novel symbionts in the deep terrestrial subsurface.</title>
        <authorList>
            <person name="Probst A.J."/>
            <person name="Ladd B."/>
            <person name="Jarett J.K."/>
            <person name="Geller-Mcgrath D.E."/>
            <person name="Sieber C.M.K."/>
            <person name="Emerson J.B."/>
            <person name="Anantharaman K."/>
            <person name="Thomas B.C."/>
            <person name="Malmstrom R."/>
            <person name="Stieglmeier M."/>
            <person name="Klingl A."/>
            <person name="Woyke T."/>
            <person name="Ryan C.M."/>
            <person name="Banfield J.F."/>
        </authorList>
    </citation>
    <scope>NUCLEOTIDE SEQUENCE [LARGE SCALE GENOMIC DNA]</scope>
</reference>
<evidence type="ECO:0000313" key="8">
    <source>
        <dbReference type="EMBL" id="PJE74279.1"/>
    </source>
</evidence>
<dbReference type="PANTHER" id="PTHR23429">
    <property type="entry name" value="GLUCOSE-6-PHOSPHATE 1-DEHYDROGENASE G6PD"/>
    <property type="match status" value="1"/>
</dbReference>
<dbReference type="GO" id="GO:0009051">
    <property type="term" value="P:pentose-phosphate shunt, oxidative branch"/>
    <property type="evidence" value="ECO:0007669"/>
    <property type="project" value="TreeGrafter"/>
</dbReference>
<dbReference type="SUPFAM" id="SSF51735">
    <property type="entry name" value="NAD(P)-binding Rossmann-fold domains"/>
    <property type="match status" value="1"/>
</dbReference>
<evidence type="ECO:0000256" key="5">
    <source>
        <dbReference type="ARBA" id="ARBA00023277"/>
    </source>
</evidence>
<dbReference type="Pfam" id="PF00479">
    <property type="entry name" value="G6PD_N"/>
    <property type="match status" value="1"/>
</dbReference>
<evidence type="ECO:0000256" key="3">
    <source>
        <dbReference type="ARBA" id="ARBA00022857"/>
    </source>
</evidence>
<keyword evidence="4" id="KW-0560">Oxidoreductase</keyword>